<dbReference type="Proteomes" id="UP000192936">
    <property type="component" value="Unassembled WGS sequence"/>
</dbReference>
<dbReference type="InterPro" id="IPR036388">
    <property type="entry name" value="WH-like_DNA-bd_sf"/>
</dbReference>
<evidence type="ECO:0008006" key="4">
    <source>
        <dbReference type="Google" id="ProtNLM"/>
    </source>
</evidence>
<reference evidence="2 3" key="1">
    <citation type="submission" date="2017-04" db="EMBL/GenBank/DDBJ databases">
        <authorList>
            <person name="Afonso C.L."/>
            <person name="Miller P.J."/>
            <person name="Scott M.A."/>
            <person name="Spackman E."/>
            <person name="Goraichik I."/>
            <person name="Dimitrov K.M."/>
            <person name="Suarez D.L."/>
            <person name="Swayne D.E."/>
        </authorList>
    </citation>
    <scope>NUCLEOTIDE SEQUENCE [LARGE SCALE GENOMIC DNA]</scope>
    <source>
        <strain evidence="2 3">A2P</strain>
    </source>
</reference>
<name>A0A1X7F8D9_9PROT</name>
<evidence type="ECO:0000256" key="1">
    <source>
        <dbReference type="SAM" id="MobiDB-lite"/>
    </source>
</evidence>
<sequence length="209" mass="22604">MLSASDGVTTKAKRVTQPRCIGKAELAVALGWTRPKLDRRLDSDASFPVVARGTRAGGWQFDLAAVRAYLDGKPVPKVSAPAPAPKRSARKPVAAEPTPTVLPPGPEKPAGPVKHLGEETAKQRKDNAQAAMLEDELAQKRGQLVEVEELRTVLATMLARLSKGIDGIPVLMIKRLGLSDDTLPVLREIVDDLRKQMVLDLRRVLSDGE</sequence>
<feature type="region of interest" description="Disordered" evidence="1">
    <location>
        <begin position="74"/>
        <end position="114"/>
    </location>
</feature>
<organism evidence="2 3">
    <name type="scientific">Azospirillum oryzae</name>
    <dbReference type="NCBI Taxonomy" id="286727"/>
    <lineage>
        <taxon>Bacteria</taxon>
        <taxon>Pseudomonadati</taxon>
        <taxon>Pseudomonadota</taxon>
        <taxon>Alphaproteobacteria</taxon>
        <taxon>Rhodospirillales</taxon>
        <taxon>Azospirillaceae</taxon>
        <taxon>Azospirillum</taxon>
    </lineage>
</organism>
<accession>A0A1X7F8D9</accession>
<evidence type="ECO:0000313" key="2">
    <source>
        <dbReference type="EMBL" id="SMF47919.1"/>
    </source>
</evidence>
<dbReference type="EMBL" id="FXAK01000005">
    <property type="protein sequence ID" value="SMF47919.1"/>
    <property type="molecule type" value="Genomic_DNA"/>
</dbReference>
<dbReference type="AlphaFoldDB" id="A0A1X7F8D9"/>
<dbReference type="STRING" id="286727.SAMN02982917_2349"/>
<feature type="compositionally biased region" description="Pro residues" evidence="1">
    <location>
        <begin position="100"/>
        <end position="109"/>
    </location>
</feature>
<evidence type="ECO:0000313" key="3">
    <source>
        <dbReference type="Proteomes" id="UP000192936"/>
    </source>
</evidence>
<dbReference type="OrthoDB" id="9004232at2"/>
<protein>
    <recommendedName>
        <fullName evidence="4">Phage DNA packaging protein, Nu1 subunit of terminase</fullName>
    </recommendedName>
</protein>
<dbReference type="Gene3D" id="1.10.10.10">
    <property type="entry name" value="Winged helix-like DNA-binding domain superfamily/Winged helix DNA-binding domain"/>
    <property type="match status" value="1"/>
</dbReference>
<dbReference type="RefSeq" id="WP_143266562.1">
    <property type="nucleotide sequence ID" value="NZ_FXAK01000005.1"/>
</dbReference>
<gene>
    <name evidence="2" type="ORF">SAMN02982917_2349</name>
</gene>
<proteinExistence type="predicted"/>